<feature type="domain" description="Hydroxymethylglutaryl-coenzyme A synthase C-terminal" evidence="8">
    <location>
        <begin position="190"/>
        <end position="473"/>
    </location>
</feature>
<feature type="active site" description="Acyl-thioester intermediate" evidence="3">
    <location>
        <position position="131"/>
    </location>
</feature>
<dbReference type="InParanoid" id="D7FXY3"/>
<feature type="binding site" evidence="4">
    <location>
        <position position="223"/>
    </location>
    <ligand>
        <name>CoA</name>
        <dbReference type="ChEBI" id="CHEBI:57287"/>
    </ligand>
</feature>
<keyword evidence="2 9" id="KW-0808">Transferase</keyword>
<evidence type="ECO:0000313" key="10">
    <source>
        <dbReference type="Proteomes" id="UP000002630"/>
    </source>
</evidence>
<feature type="region of interest" description="Disordered" evidence="5">
    <location>
        <begin position="513"/>
        <end position="600"/>
    </location>
</feature>
<evidence type="ECO:0000259" key="8">
    <source>
        <dbReference type="Pfam" id="PF08540"/>
    </source>
</evidence>
<dbReference type="EMBL" id="FN648526">
    <property type="protein sequence ID" value="CBJ32396.1"/>
    <property type="molecule type" value="Genomic_DNA"/>
</dbReference>
<feature type="region of interest" description="Disordered" evidence="5">
    <location>
        <begin position="810"/>
        <end position="833"/>
    </location>
</feature>
<dbReference type="EMBL" id="FN649758">
    <property type="protein sequence ID" value="CBJ32396.1"/>
    <property type="molecule type" value="Genomic_DNA"/>
</dbReference>
<dbReference type="PANTHER" id="PTHR43323:SF2">
    <property type="entry name" value="HYDROXYMETHYLGLUTARYL-COA SYNTHASE"/>
    <property type="match status" value="1"/>
</dbReference>
<evidence type="ECO:0000259" key="7">
    <source>
        <dbReference type="Pfam" id="PF01154"/>
    </source>
</evidence>
<sequence length="833" mass="85470">MSVSAPAGGGGGEGRPDNVGILAADVYFPSTFVSQEDLEVANGVSAGKYTIGLGQEAMAFTGDREDINSMCLTVVAQLLEKYDVPKDRIGRIEVGTETLIDKSKSTKTVLMSLFEDSGNDDIEGVTTVNACYGGTAALLNAVAWVESSGWDGRYAIVVAADIAVYAEGPARPTGGCGAVAVLVGPDAPLVINMKTRASYACDVWDFFKPDMSSEYPRVNGQLSQTCYLRALDSCYNRLAAKKTAAAAAAAAAAASAGDGEAEEGGGDKRAPFVLGDVEHVLCHSPYNKLVQKSFARMAFSDARRLKGTGKPLGEGQEEALGKWLDVPAEETYDDRDLEKALKAFAGVSSGAYRNKVEPGCRLSKQIGNTYTASVFANIVCLVCARGAALEGETALVFSYGSGAVATMYELHFRDTTAVTAAAAAAATPTFSVAKIAEAVGLSERLADRERLPPAELDAALAARSHAHALASSSSPSAGGGAGGGGFVFVPGFPLDRLFPGVFYLRGIGGDGVRGYGRRDKEAPRARGGRALAPSLVKKEEALGAGDREEEVATTATMGSRTETSNSGEDDEEEEKARPVANGAVPSEAPSSDSSLANRAAKVAPPTAAAAAGSSEKKTVLAAKEAAAAAAAAAATSPAAGGKLGALLLPRVVVTGVACGLPGQEEVFERDNLARLLAGQGCVKKLSPGSTTALVEKNVVQVKRQPDGQPPLRIPISKPSQTIKLAATMGNLDMALYGVSPSIAATMDKAVKVAVVAGLEALKDAGIVTGEGEGGWMLPGHMRDTTGVMYASSFPALDAAIGEVTRKADCDDGSLANHARSSAAEEKGGPAEGS</sequence>
<gene>
    <name evidence="9" type="primary">HMGS2</name>
    <name evidence="9" type="ORF">Esi_0335_0012</name>
</gene>
<dbReference type="eggNOG" id="KOG1393">
    <property type="taxonomic scope" value="Eukaryota"/>
</dbReference>
<dbReference type="InterPro" id="IPR014030">
    <property type="entry name" value="Ketoacyl_synth_N"/>
</dbReference>
<dbReference type="EC" id="2.3.3.10" evidence="9"/>
<feature type="binding site" evidence="4">
    <location>
        <position position="292"/>
    </location>
    <ligand>
        <name>CoA</name>
        <dbReference type="ChEBI" id="CHEBI:57287"/>
    </ligand>
</feature>
<protein>
    <submittedName>
        <fullName evidence="9">Hydroxymethylglutaryl-CoA synthase</fullName>
        <ecNumber evidence="9">2.3.3.10</ecNumber>
    </submittedName>
</protein>
<feature type="compositionally biased region" description="Polar residues" evidence="5">
    <location>
        <begin position="553"/>
        <end position="566"/>
    </location>
</feature>
<comment type="similarity">
    <text evidence="1">Belongs to the thiolase-like superfamily. HMG-CoA synthase family.</text>
</comment>
<dbReference type="InterPro" id="IPR013746">
    <property type="entry name" value="HMG_CoA_synt_C_dom"/>
</dbReference>
<dbReference type="GO" id="GO:0004421">
    <property type="term" value="F:hydroxymethylglutaryl-CoA synthase activity"/>
    <property type="evidence" value="ECO:0007669"/>
    <property type="project" value="UniProtKB-EC"/>
</dbReference>
<dbReference type="OrthoDB" id="1269963at2759"/>
<feature type="domain" description="Hydroxymethylglutaryl-coenzyme A synthase N-terminal" evidence="7">
    <location>
        <begin position="15"/>
        <end position="188"/>
    </location>
</feature>
<dbReference type="SUPFAM" id="SSF53901">
    <property type="entry name" value="Thiolase-like"/>
    <property type="match status" value="3"/>
</dbReference>
<keyword evidence="9" id="KW-0012">Acyltransferase</keyword>
<dbReference type="NCBIfam" id="TIGR01833">
    <property type="entry name" value="HMG-CoA-S_euk"/>
    <property type="match status" value="1"/>
</dbReference>
<evidence type="ECO:0000259" key="6">
    <source>
        <dbReference type="Pfam" id="PF00109"/>
    </source>
</evidence>
<feature type="active site" description="Proton donor/acceptor" evidence="3">
    <location>
        <position position="97"/>
    </location>
</feature>
<dbReference type="InterPro" id="IPR010122">
    <property type="entry name" value="HMG_CoA_synthase_euk"/>
</dbReference>
<dbReference type="GO" id="GO:0006084">
    <property type="term" value="P:acetyl-CoA metabolic process"/>
    <property type="evidence" value="ECO:0007669"/>
    <property type="project" value="InterPro"/>
</dbReference>
<evidence type="ECO:0000256" key="1">
    <source>
        <dbReference type="ARBA" id="ARBA00007061"/>
    </source>
</evidence>
<dbReference type="InterPro" id="IPR016039">
    <property type="entry name" value="Thiolase-like"/>
</dbReference>
<dbReference type="InterPro" id="IPR013528">
    <property type="entry name" value="HMG_CoA_synth_N"/>
</dbReference>
<dbReference type="OMA" id="VFANIVC"/>
<reference evidence="9 10" key="1">
    <citation type="journal article" date="2010" name="Nature">
        <title>The Ectocarpus genome and the independent evolution of multicellularity in brown algae.</title>
        <authorList>
            <person name="Cock J.M."/>
            <person name="Sterck L."/>
            <person name="Rouze P."/>
            <person name="Scornet D."/>
            <person name="Allen A.E."/>
            <person name="Amoutzias G."/>
            <person name="Anthouard V."/>
            <person name="Artiguenave F."/>
            <person name="Aury J.M."/>
            <person name="Badger J.H."/>
            <person name="Beszteri B."/>
            <person name="Billiau K."/>
            <person name="Bonnet E."/>
            <person name="Bothwell J.H."/>
            <person name="Bowler C."/>
            <person name="Boyen C."/>
            <person name="Brownlee C."/>
            <person name="Carrano C.J."/>
            <person name="Charrier B."/>
            <person name="Cho G.Y."/>
            <person name="Coelho S.M."/>
            <person name="Collen J."/>
            <person name="Corre E."/>
            <person name="Da Silva C."/>
            <person name="Delage L."/>
            <person name="Delaroque N."/>
            <person name="Dittami S.M."/>
            <person name="Doulbeau S."/>
            <person name="Elias M."/>
            <person name="Farnham G."/>
            <person name="Gachon C.M."/>
            <person name="Gschloessl B."/>
            <person name="Heesch S."/>
            <person name="Jabbari K."/>
            <person name="Jubin C."/>
            <person name="Kawai H."/>
            <person name="Kimura K."/>
            <person name="Kloareg B."/>
            <person name="Kupper F.C."/>
            <person name="Lang D."/>
            <person name="Le Bail A."/>
            <person name="Leblanc C."/>
            <person name="Lerouge P."/>
            <person name="Lohr M."/>
            <person name="Lopez P.J."/>
            <person name="Martens C."/>
            <person name="Maumus F."/>
            <person name="Michel G."/>
            <person name="Miranda-Saavedra D."/>
            <person name="Morales J."/>
            <person name="Moreau H."/>
            <person name="Motomura T."/>
            <person name="Nagasato C."/>
            <person name="Napoli C.A."/>
            <person name="Nelson D.R."/>
            <person name="Nyvall-Collen P."/>
            <person name="Peters A.F."/>
            <person name="Pommier C."/>
            <person name="Potin P."/>
            <person name="Poulain J."/>
            <person name="Quesneville H."/>
            <person name="Read B."/>
            <person name="Rensing S.A."/>
            <person name="Ritter A."/>
            <person name="Rousvoal S."/>
            <person name="Samanta M."/>
            <person name="Samson G."/>
            <person name="Schroeder D.C."/>
            <person name="Segurens B."/>
            <person name="Strittmatter M."/>
            <person name="Tonon T."/>
            <person name="Tregear J.W."/>
            <person name="Valentin K."/>
            <person name="von Dassow P."/>
            <person name="Yamagishi T."/>
            <person name="Van de Peer Y."/>
            <person name="Wincker P."/>
        </authorList>
    </citation>
    <scope>NUCLEOTIDE SEQUENCE [LARGE SCALE GENOMIC DNA]</scope>
    <source>
        <strain evidence="10">Ec32 / CCAP1310/4</strain>
    </source>
</reference>
<evidence type="ECO:0000256" key="2">
    <source>
        <dbReference type="ARBA" id="ARBA00022679"/>
    </source>
</evidence>
<dbReference type="Pfam" id="PF01154">
    <property type="entry name" value="HMG_CoA_synt_N"/>
    <property type="match status" value="1"/>
</dbReference>
<dbReference type="Pfam" id="PF08540">
    <property type="entry name" value="HMG_CoA_synt_C"/>
    <property type="match status" value="1"/>
</dbReference>
<proteinExistence type="inferred from homology"/>
<dbReference type="Proteomes" id="UP000002630">
    <property type="component" value="Linkage Group LG33"/>
</dbReference>
<evidence type="ECO:0000256" key="4">
    <source>
        <dbReference type="PIRSR" id="PIRSR610122-2"/>
    </source>
</evidence>
<accession>D7FXY3</accession>
<keyword evidence="10" id="KW-1185">Reference proteome</keyword>
<feature type="binding site" evidence="4">
    <location>
        <position position="288"/>
    </location>
    <ligand>
        <name>CoA</name>
        <dbReference type="ChEBI" id="CHEBI:57287"/>
    </ligand>
</feature>
<organism evidence="9 10">
    <name type="scientific">Ectocarpus siliculosus</name>
    <name type="common">Brown alga</name>
    <name type="synonym">Conferva siliculosa</name>
    <dbReference type="NCBI Taxonomy" id="2880"/>
    <lineage>
        <taxon>Eukaryota</taxon>
        <taxon>Sar</taxon>
        <taxon>Stramenopiles</taxon>
        <taxon>Ochrophyta</taxon>
        <taxon>PX clade</taxon>
        <taxon>Phaeophyceae</taxon>
        <taxon>Ectocarpales</taxon>
        <taxon>Ectocarpaceae</taxon>
        <taxon>Ectocarpus</taxon>
    </lineage>
</organism>
<evidence type="ECO:0000313" key="9">
    <source>
        <dbReference type="EMBL" id="CBJ32396.1"/>
    </source>
</evidence>
<dbReference type="PANTHER" id="PTHR43323">
    <property type="entry name" value="3-HYDROXY-3-METHYLGLUTARYL COENZYME A SYNTHASE"/>
    <property type="match status" value="1"/>
</dbReference>
<name>D7FXY3_ECTSI</name>
<dbReference type="CDD" id="cd00827">
    <property type="entry name" value="init_cond_enzymes"/>
    <property type="match status" value="1"/>
</dbReference>
<feature type="domain" description="Beta-ketoacyl synthase-like N-terminal" evidence="6">
    <location>
        <begin position="650"/>
        <end position="770"/>
    </location>
</feature>
<dbReference type="Pfam" id="PF00109">
    <property type="entry name" value="ketoacyl-synt"/>
    <property type="match status" value="1"/>
</dbReference>
<dbReference type="STRING" id="2880.D7FXY3"/>
<dbReference type="AlphaFoldDB" id="D7FXY3"/>
<evidence type="ECO:0000256" key="3">
    <source>
        <dbReference type="PIRSR" id="PIRSR610122-1"/>
    </source>
</evidence>
<dbReference type="Gene3D" id="3.40.47.10">
    <property type="match status" value="2"/>
</dbReference>
<dbReference type="GO" id="GO:0010142">
    <property type="term" value="P:farnesyl diphosphate biosynthetic process, mevalonate pathway"/>
    <property type="evidence" value="ECO:0007669"/>
    <property type="project" value="InterPro"/>
</dbReference>
<dbReference type="FunFam" id="3.40.47.10:FF:000008">
    <property type="entry name" value="3-hydroxy-3-methylglutaryl coenzyme A synthase"/>
    <property type="match status" value="1"/>
</dbReference>
<feature type="active site" description="Proton donor/acceptor" evidence="3">
    <location>
        <position position="283"/>
    </location>
</feature>
<evidence type="ECO:0000256" key="5">
    <source>
        <dbReference type="SAM" id="MobiDB-lite"/>
    </source>
</evidence>
<feature type="compositionally biased region" description="Basic and acidic residues" evidence="5">
    <location>
        <begin position="822"/>
        <end position="833"/>
    </location>
</feature>